<reference evidence="2 3" key="1">
    <citation type="submission" date="2019-07" db="EMBL/GenBank/DDBJ databases">
        <title>Analysis of the biochemical properties, biological activity and biotechnological potential of siderophores and biosurfactants produced by Antarctic psychrotolerant bacteria.</title>
        <authorList>
            <person name="Styczynski M."/>
            <person name="Krucon T."/>
            <person name="Decewicz P."/>
            <person name="Dziewit L."/>
        </authorList>
    </citation>
    <scope>NUCLEOTIDE SEQUENCE [LARGE SCALE GENOMIC DNA]</scope>
    <source>
        <strain evidence="2 3">ANT_H27</strain>
    </source>
</reference>
<protein>
    <submittedName>
        <fullName evidence="2">Uncharacterized protein</fullName>
    </submittedName>
</protein>
<feature type="compositionally biased region" description="Polar residues" evidence="1">
    <location>
        <begin position="102"/>
        <end position="112"/>
    </location>
</feature>
<dbReference type="Proteomes" id="UP000323856">
    <property type="component" value="Unassembled WGS sequence"/>
</dbReference>
<dbReference type="AlphaFoldDB" id="A0A5B0E3A9"/>
<gene>
    <name evidence="2" type="ORF">FQ154_18435</name>
</gene>
<comment type="caution">
    <text evidence="2">The sequence shown here is derived from an EMBL/GenBank/DDBJ whole genome shotgun (WGS) entry which is preliminary data.</text>
</comment>
<name>A0A5B0E3A9_9MICC</name>
<evidence type="ECO:0000313" key="2">
    <source>
        <dbReference type="EMBL" id="KAA0973424.1"/>
    </source>
</evidence>
<proteinExistence type="predicted"/>
<dbReference type="RefSeq" id="WP_149620838.1">
    <property type="nucleotide sequence ID" value="NZ_VOBL01000027.1"/>
</dbReference>
<feature type="non-terminal residue" evidence="2">
    <location>
        <position position="155"/>
    </location>
</feature>
<organism evidence="2 3">
    <name type="scientific">Paeniglutamicibacter gangotriensis</name>
    <dbReference type="NCBI Taxonomy" id="254787"/>
    <lineage>
        <taxon>Bacteria</taxon>
        <taxon>Bacillati</taxon>
        <taxon>Actinomycetota</taxon>
        <taxon>Actinomycetes</taxon>
        <taxon>Micrococcales</taxon>
        <taxon>Micrococcaceae</taxon>
        <taxon>Paeniglutamicibacter</taxon>
    </lineage>
</organism>
<evidence type="ECO:0000313" key="3">
    <source>
        <dbReference type="Proteomes" id="UP000323856"/>
    </source>
</evidence>
<sequence length="155" mass="15982">MVFRGKLRVVQKAGLVMGGMVDEKAAGEVFGRMVAQLARQALSEAGDAEGRLGLGRAMAPSPRVGALSARCAQGEAPTVRPATPSSKALLVTHTETAACRRTASTVPGQQRVSRCPKADDETAPLTNPTARQGGGQRASAGKERGRQAPSSLPPP</sequence>
<dbReference type="EMBL" id="VOBL01000027">
    <property type="protein sequence ID" value="KAA0973424.1"/>
    <property type="molecule type" value="Genomic_DNA"/>
</dbReference>
<accession>A0A5B0E3A9</accession>
<evidence type="ECO:0000256" key="1">
    <source>
        <dbReference type="SAM" id="MobiDB-lite"/>
    </source>
</evidence>
<feature type="region of interest" description="Disordered" evidence="1">
    <location>
        <begin position="100"/>
        <end position="155"/>
    </location>
</feature>